<accession>A0A427YXL5</accession>
<dbReference type="AlphaFoldDB" id="A0A427YXL5"/>
<dbReference type="Proteomes" id="UP000279259">
    <property type="component" value="Unassembled WGS sequence"/>
</dbReference>
<organism evidence="2 3">
    <name type="scientific">Saitozyma podzolica</name>
    <dbReference type="NCBI Taxonomy" id="1890683"/>
    <lineage>
        <taxon>Eukaryota</taxon>
        <taxon>Fungi</taxon>
        <taxon>Dikarya</taxon>
        <taxon>Basidiomycota</taxon>
        <taxon>Agaricomycotina</taxon>
        <taxon>Tremellomycetes</taxon>
        <taxon>Tremellales</taxon>
        <taxon>Trimorphomycetaceae</taxon>
        <taxon>Saitozyma</taxon>
    </lineage>
</organism>
<evidence type="ECO:0000313" key="2">
    <source>
        <dbReference type="EMBL" id="RSH95827.1"/>
    </source>
</evidence>
<feature type="compositionally biased region" description="Low complexity" evidence="1">
    <location>
        <begin position="50"/>
        <end position="62"/>
    </location>
</feature>
<protein>
    <submittedName>
        <fullName evidence="2">Uncharacterized protein</fullName>
    </submittedName>
</protein>
<sequence>MLNNEPFMFASMTSQDDDPLAFLSLGIPMPGVYDWSFGDQDFNMFEPLHTTGSGNGSWPTSGSGSGGTALIPPYPVDWGSGEARRKGY</sequence>
<comment type="caution">
    <text evidence="2">The sequence shown here is derived from an EMBL/GenBank/DDBJ whole genome shotgun (WGS) entry which is preliminary data.</text>
</comment>
<gene>
    <name evidence="2" type="ORF">EHS25_000920</name>
</gene>
<evidence type="ECO:0000313" key="3">
    <source>
        <dbReference type="Proteomes" id="UP000279259"/>
    </source>
</evidence>
<dbReference type="OrthoDB" id="3437960at2759"/>
<feature type="region of interest" description="Disordered" evidence="1">
    <location>
        <begin position="48"/>
        <end position="88"/>
    </location>
</feature>
<keyword evidence="3" id="KW-1185">Reference proteome</keyword>
<name>A0A427YXL5_9TREE</name>
<reference evidence="2 3" key="1">
    <citation type="submission" date="2018-11" db="EMBL/GenBank/DDBJ databases">
        <title>Genome sequence of Saitozyma podzolica DSM 27192.</title>
        <authorList>
            <person name="Aliyu H."/>
            <person name="Gorte O."/>
            <person name="Ochsenreither K."/>
        </authorList>
    </citation>
    <scope>NUCLEOTIDE SEQUENCE [LARGE SCALE GENOMIC DNA]</scope>
    <source>
        <strain evidence="2 3">DSM 27192</strain>
    </source>
</reference>
<evidence type="ECO:0000256" key="1">
    <source>
        <dbReference type="SAM" id="MobiDB-lite"/>
    </source>
</evidence>
<dbReference type="EMBL" id="RSCD01000001">
    <property type="protein sequence ID" value="RSH95827.1"/>
    <property type="molecule type" value="Genomic_DNA"/>
</dbReference>
<proteinExistence type="predicted"/>